<dbReference type="Proteomes" id="UP000184550">
    <property type="component" value="Unassembled WGS sequence"/>
</dbReference>
<feature type="region of interest" description="Disordered" evidence="1">
    <location>
        <begin position="251"/>
        <end position="270"/>
    </location>
</feature>
<dbReference type="AlphaFoldDB" id="A0A7Z9BM77"/>
<dbReference type="EMBL" id="CZCU02000106">
    <property type="protein sequence ID" value="VXD14881.1"/>
    <property type="molecule type" value="Genomic_DNA"/>
</dbReference>
<accession>A0A7Z9BM77</accession>
<gene>
    <name evidence="2" type="ORF">PL8927_330016</name>
</gene>
<organism evidence="2 3">
    <name type="scientific">Planktothrix serta PCC 8927</name>
    <dbReference type="NCBI Taxonomy" id="671068"/>
    <lineage>
        <taxon>Bacteria</taxon>
        <taxon>Bacillati</taxon>
        <taxon>Cyanobacteriota</taxon>
        <taxon>Cyanophyceae</taxon>
        <taxon>Oscillatoriophycideae</taxon>
        <taxon>Oscillatoriales</taxon>
        <taxon>Microcoleaceae</taxon>
        <taxon>Planktothrix</taxon>
    </lineage>
</organism>
<dbReference type="OrthoDB" id="417079at2"/>
<evidence type="ECO:0000313" key="3">
    <source>
        <dbReference type="Proteomes" id="UP000184550"/>
    </source>
</evidence>
<proteinExistence type="predicted"/>
<dbReference type="RefSeq" id="WP_083618978.1">
    <property type="nucleotide sequence ID" value="NZ_LR734850.1"/>
</dbReference>
<name>A0A7Z9BM77_9CYAN</name>
<evidence type="ECO:0000313" key="2">
    <source>
        <dbReference type="EMBL" id="VXD14881.1"/>
    </source>
</evidence>
<evidence type="ECO:0000256" key="1">
    <source>
        <dbReference type="SAM" id="MobiDB-lite"/>
    </source>
</evidence>
<comment type="caution">
    <text evidence="2">The sequence shown here is derived from an EMBL/GenBank/DDBJ whole genome shotgun (WGS) entry which is preliminary data.</text>
</comment>
<keyword evidence="3" id="KW-1185">Reference proteome</keyword>
<sequence length="439" mass="50217">MNLSLKHAQKLKAEIVDFVYAQEGELAVALETYAAQHSSRERHDIRDQNLMIDTFILHGKVGEQTPLEIFLAETPDLTSEDRVLLSRWHQSFLGLFEVLDCFPEQFKLMNWLTAKAYSVIWDEAGGDSELSRLKPGEIILARIAPFTENQWMFLGSGILKGKLGKPKLAVAIGEFKKTYKEFLYSDAPELLEESWNSVAEYHQEFVNFFGQDRISLSGYQLNKQLIELYENFNQKRLVAAGIDQSKSLRELTEEAGSDAEEMKRGALESGATEQEVNKILDSKTLMVTPKVELPDEIKKAEEVTVFSHPRWGQIFLPNYAAFIELLKIPTPETYSKLETGVRKYLKDPQFNYYVWQQLKQEVPLGLEEVLKQVLNQPDFSLERDLDKILLEFNKPSEPDLPEIASVPHHLDDLFKDALAQIQKSKPKSKTASKKTKGFQ</sequence>
<reference evidence="2" key="1">
    <citation type="submission" date="2019-10" db="EMBL/GenBank/DDBJ databases">
        <authorList>
            <consortium name="Genoscope - CEA"/>
            <person name="William W."/>
        </authorList>
    </citation>
    <scope>NUCLEOTIDE SEQUENCE [LARGE SCALE GENOMIC DNA]</scope>
    <source>
        <strain evidence="2">BBR_PRJEB10992</strain>
    </source>
</reference>
<protein>
    <submittedName>
        <fullName evidence="2">Uncharacterized protein</fullName>
    </submittedName>
</protein>